<feature type="region of interest" description="SAW" evidence="3">
    <location>
        <begin position="319"/>
        <end position="390"/>
    </location>
</feature>
<reference evidence="4" key="1">
    <citation type="submission" date="2020-06" db="EMBL/GenBank/DDBJ databases">
        <authorList>
            <person name="Li T."/>
            <person name="Hu X."/>
            <person name="Zhang T."/>
            <person name="Song X."/>
            <person name="Zhang H."/>
            <person name="Dai N."/>
            <person name="Sheng W."/>
            <person name="Hou X."/>
            <person name="Wei L."/>
        </authorList>
    </citation>
    <scope>NUCLEOTIDE SEQUENCE</scope>
    <source>
        <strain evidence="4">KEN8</strain>
        <tissue evidence="4">Leaf</tissue>
    </source>
</reference>
<protein>
    <submittedName>
        <fullName evidence="4">Scarecrow-like protein 6</fullName>
    </submittedName>
</protein>
<keyword evidence="2" id="KW-0804">Transcription</keyword>
<evidence type="ECO:0000256" key="1">
    <source>
        <dbReference type="ARBA" id="ARBA00023015"/>
    </source>
</evidence>
<dbReference type="PANTHER" id="PTHR31636">
    <property type="entry name" value="OSJNBA0084A10.13 PROTEIN-RELATED"/>
    <property type="match status" value="1"/>
</dbReference>
<proteinExistence type="inferred from homology"/>
<keyword evidence="1" id="KW-0805">Transcription regulation</keyword>
<comment type="caution">
    <text evidence="4">The sequence shown here is derived from an EMBL/GenBank/DDBJ whole genome shotgun (WGS) entry which is preliminary data.</text>
</comment>
<dbReference type="Pfam" id="PF03514">
    <property type="entry name" value="GRAS"/>
    <property type="match status" value="1"/>
</dbReference>
<organism evidence="4">
    <name type="scientific">Sesamum calycinum</name>
    <dbReference type="NCBI Taxonomy" id="2727403"/>
    <lineage>
        <taxon>Eukaryota</taxon>
        <taxon>Viridiplantae</taxon>
        <taxon>Streptophyta</taxon>
        <taxon>Embryophyta</taxon>
        <taxon>Tracheophyta</taxon>
        <taxon>Spermatophyta</taxon>
        <taxon>Magnoliopsida</taxon>
        <taxon>eudicotyledons</taxon>
        <taxon>Gunneridae</taxon>
        <taxon>Pentapetalae</taxon>
        <taxon>asterids</taxon>
        <taxon>lamiids</taxon>
        <taxon>Lamiales</taxon>
        <taxon>Pedaliaceae</taxon>
        <taxon>Sesamum</taxon>
    </lineage>
</organism>
<gene>
    <name evidence="4" type="ORF">Scaly_0984200</name>
</gene>
<evidence type="ECO:0000256" key="3">
    <source>
        <dbReference type="PROSITE-ProRule" id="PRU01191"/>
    </source>
</evidence>
<comment type="caution">
    <text evidence="3">Lacks conserved residue(s) required for the propagation of feature annotation.</text>
</comment>
<dbReference type="InterPro" id="IPR005202">
    <property type="entry name" value="TF_GRAS"/>
</dbReference>
<comment type="similarity">
    <text evidence="3">Belongs to the GRAS family.</text>
</comment>
<evidence type="ECO:0000256" key="2">
    <source>
        <dbReference type="ARBA" id="ARBA00023163"/>
    </source>
</evidence>
<reference evidence="4" key="2">
    <citation type="journal article" date="2024" name="Plant">
        <title>Genomic evolution and insights into agronomic trait innovations of Sesamum species.</title>
        <authorList>
            <person name="Miao H."/>
            <person name="Wang L."/>
            <person name="Qu L."/>
            <person name="Liu H."/>
            <person name="Sun Y."/>
            <person name="Le M."/>
            <person name="Wang Q."/>
            <person name="Wei S."/>
            <person name="Zheng Y."/>
            <person name="Lin W."/>
            <person name="Duan Y."/>
            <person name="Cao H."/>
            <person name="Xiong S."/>
            <person name="Wang X."/>
            <person name="Wei L."/>
            <person name="Li C."/>
            <person name="Ma Q."/>
            <person name="Ju M."/>
            <person name="Zhao R."/>
            <person name="Li G."/>
            <person name="Mu C."/>
            <person name="Tian Q."/>
            <person name="Mei H."/>
            <person name="Zhang T."/>
            <person name="Gao T."/>
            <person name="Zhang H."/>
        </authorList>
    </citation>
    <scope>NUCLEOTIDE SEQUENCE</scope>
    <source>
        <strain evidence="4">KEN8</strain>
    </source>
</reference>
<evidence type="ECO:0000313" key="4">
    <source>
        <dbReference type="EMBL" id="KAL0373026.1"/>
    </source>
</evidence>
<dbReference type="EMBL" id="JACGWM010000005">
    <property type="protein sequence ID" value="KAL0373026.1"/>
    <property type="molecule type" value="Genomic_DNA"/>
</dbReference>
<accession>A0AAW2QYZ1</accession>
<name>A0AAW2QYZ1_9LAMI</name>
<dbReference type="PROSITE" id="PS50985">
    <property type="entry name" value="GRAS"/>
    <property type="match status" value="1"/>
</dbReference>
<dbReference type="AlphaFoldDB" id="A0AAW2QYZ1"/>
<sequence length="391" mass="43628">MLQPPVASFPRPDIIPQHRLQEMPVLVVKPSATGGCSEQMGVNIQHQEQQLQIVYDQVYKAAESMQAGNFSNAQGILARLNHVLAPIGKPFLRSAFYVKEALELAFMIPSQVASVPSRIPAPFDAMFKMGAYKVFSEVSPVIQFMNFTANQIILEALGDAERIHLIDFDIGFGAHWSSFLQELPLKNRGATSFANDIGLNFELEVVNIDSFDPNCSSVSSLRSSESEVIAVNFPIWSFTNYLSVLPSYLCLMKKLSPKVLVSMGRGCERGDVPFSHHILQTLQYYEALLDSVDAANVNSDASNKIEKFLFQPRIESTVLGRLVHPDIIPPWRNLFQSVGFSPTSISSFTETQAECVLKRMQVSGFHVERRQASLSLHWQRSELVSVTAWNC</sequence>